<feature type="transmembrane region" description="Helical" evidence="1">
    <location>
        <begin position="6"/>
        <end position="25"/>
    </location>
</feature>
<keyword evidence="1" id="KW-1133">Transmembrane helix</keyword>
<organism evidence="2">
    <name type="scientific">hydrothermal vent metagenome</name>
    <dbReference type="NCBI Taxonomy" id="652676"/>
    <lineage>
        <taxon>unclassified sequences</taxon>
        <taxon>metagenomes</taxon>
        <taxon>ecological metagenomes</taxon>
    </lineage>
</organism>
<evidence type="ECO:0000313" key="2">
    <source>
        <dbReference type="EMBL" id="VAV95572.1"/>
    </source>
</evidence>
<dbReference type="AlphaFoldDB" id="A0A3B0RVT8"/>
<keyword evidence="1" id="KW-0812">Transmembrane</keyword>
<proteinExistence type="predicted"/>
<dbReference type="EMBL" id="UOEF01000212">
    <property type="protein sequence ID" value="VAV95572.1"/>
    <property type="molecule type" value="Genomic_DNA"/>
</dbReference>
<protein>
    <submittedName>
        <fullName evidence="2">Uncharacterized protein</fullName>
    </submittedName>
</protein>
<gene>
    <name evidence="2" type="ORF">MNBD_ALPHA04-533</name>
</gene>
<sequence>MVSENFEIVIALASIVVGVGLIWIARTNPN</sequence>
<keyword evidence="1" id="KW-0472">Membrane</keyword>
<reference evidence="2" key="1">
    <citation type="submission" date="2018-06" db="EMBL/GenBank/DDBJ databases">
        <authorList>
            <person name="Zhirakovskaya E."/>
        </authorList>
    </citation>
    <scope>NUCLEOTIDE SEQUENCE</scope>
</reference>
<name>A0A3B0RVT8_9ZZZZ</name>
<accession>A0A3B0RVT8</accession>
<evidence type="ECO:0000256" key="1">
    <source>
        <dbReference type="SAM" id="Phobius"/>
    </source>
</evidence>